<dbReference type="EMBL" id="VSWD01000006">
    <property type="protein sequence ID" value="KAK3099402.1"/>
    <property type="molecule type" value="Genomic_DNA"/>
</dbReference>
<accession>A0AA88Y793</accession>
<proteinExistence type="predicted"/>
<comment type="caution">
    <text evidence="1">The sequence shown here is derived from an EMBL/GenBank/DDBJ whole genome shotgun (WGS) entry which is preliminary data.</text>
</comment>
<sequence length="122" mass="13738">MGPYLARNNDASILNHILETNVEDIRGWIQEDDVFIVDRGFRDSAAYLEKLGIKAEMPAFMTRGESQMSTDSVNTSRLVTKLSPHSSRTLKISVQPLHSYLLLERLAAYCSDSERSDCFLPA</sequence>
<organism evidence="1 2">
    <name type="scientific">Pinctada imbricata</name>
    <name type="common">Atlantic pearl-oyster</name>
    <name type="synonym">Pinctada martensii</name>
    <dbReference type="NCBI Taxonomy" id="66713"/>
    <lineage>
        <taxon>Eukaryota</taxon>
        <taxon>Metazoa</taxon>
        <taxon>Spiralia</taxon>
        <taxon>Lophotrochozoa</taxon>
        <taxon>Mollusca</taxon>
        <taxon>Bivalvia</taxon>
        <taxon>Autobranchia</taxon>
        <taxon>Pteriomorphia</taxon>
        <taxon>Pterioida</taxon>
        <taxon>Pterioidea</taxon>
        <taxon>Pteriidae</taxon>
        <taxon>Pinctada</taxon>
    </lineage>
</organism>
<reference evidence="1" key="1">
    <citation type="submission" date="2019-08" db="EMBL/GenBank/DDBJ databases">
        <title>The improved chromosome-level genome for the pearl oyster Pinctada fucata martensii using PacBio sequencing and Hi-C.</title>
        <authorList>
            <person name="Zheng Z."/>
        </authorList>
    </citation>
    <scope>NUCLEOTIDE SEQUENCE</scope>
    <source>
        <strain evidence="1">ZZ-2019</strain>
        <tissue evidence="1">Adductor muscle</tissue>
    </source>
</reference>
<gene>
    <name evidence="1" type="ORF">FSP39_003842</name>
</gene>
<dbReference type="AlphaFoldDB" id="A0AA88Y793"/>
<dbReference type="Proteomes" id="UP001186944">
    <property type="component" value="Unassembled WGS sequence"/>
</dbReference>
<evidence type="ECO:0000313" key="1">
    <source>
        <dbReference type="EMBL" id="KAK3099402.1"/>
    </source>
</evidence>
<keyword evidence="2" id="KW-1185">Reference proteome</keyword>
<evidence type="ECO:0008006" key="3">
    <source>
        <dbReference type="Google" id="ProtNLM"/>
    </source>
</evidence>
<evidence type="ECO:0000313" key="2">
    <source>
        <dbReference type="Proteomes" id="UP001186944"/>
    </source>
</evidence>
<name>A0AA88Y793_PINIB</name>
<protein>
    <recommendedName>
        <fullName evidence="3">DDE Tnp4 domain-containing protein</fullName>
    </recommendedName>
</protein>